<dbReference type="EMBL" id="QYUR01000008">
    <property type="protein sequence ID" value="RJG08923.1"/>
    <property type="molecule type" value="Genomic_DNA"/>
</dbReference>
<dbReference type="InterPro" id="IPR034505">
    <property type="entry name" value="Coproporphyrinogen-III_oxidase"/>
</dbReference>
<keyword evidence="4 9" id="KW-0949">S-adenosyl-L-methionine</keyword>
<evidence type="ECO:0000256" key="1">
    <source>
        <dbReference type="ARBA" id="ARBA00004496"/>
    </source>
</evidence>
<comment type="subcellular location">
    <subcellularLocation>
        <location evidence="1 9">Cytoplasm</location>
    </subcellularLocation>
</comment>
<accession>A0A418X980</accession>
<keyword evidence="8 9" id="KW-0411">Iron-sulfur</keyword>
<keyword evidence="6 9" id="KW-0560">Oxidoreductase</keyword>
<feature type="compositionally biased region" description="Basic and acidic residues" evidence="12">
    <location>
        <begin position="455"/>
        <end position="469"/>
    </location>
</feature>
<proteinExistence type="inferred from homology"/>
<feature type="binding site" evidence="10">
    <location>
        <position position="113"/>
    </location>
    <ligand>
        <name>S-adenosyl-L-methionine</name>
        <dbReference type="ChEBI" id="CHEBI:59789"/>
        <label>1</label>
    </ligand>
</feature>
<keyword evidence="3 9" id="KW-0963">Cytoplasm</keyword>
<evidence type="ECO:0000256" key="12">
    <source>
        <dbReference type="SAM" id="MobiDB-lite"/>
    </source>
</evidence>
<dbReference type="GO" id="GO:0004109">
    <property type="term" value="F:coproporphyrinogen oxidase activity"/>
    <property type="evidence" value="ECO:0007669"/>
    <property type="project" value="InterPro"/>
</dbReference>
<feature type="domain" description="Elp3/MiaA/NifB-like radical SAM core" evidence="13">
    <location>
        <begin position="53"/>
        <end position="274"/>
    </location>
</feature>
<evidence type="ECO:0000256" key="6">
    <source>
        <dbReference type="ARBA" id="ARBA00023002"/>
    </source>
</evidence>
<dbReference type="GO" id="GO:0051539">
    <property type="term" value="F:4 iron, 4 sulfur cluster binding"/>
    <property type="evidence" value="ECO:0007669"/>
    <property type="project" value="UniProtKB-KW"/>
</dbReference>
<dbReference type="GO" id="GO:0006782">
    <property type="term" value="P:protoporphyrinogen IX biosynthetic process"/>
    <property type="evidence" value="ECO:0007669"/>
    <property type="project" value="UniProtKB-UniPathway"/>
</dbReference>
<reference evidence="14 15" key="1">
    <citation type="submission" date="2018-09" db="EMBL/GenBank/DDBJ databases">
        <authorList>
            <person name="Zhu H."/>
        </authorList>
    </citation>
    <scope>NUCLEOTIDE SEQUENCE [LARGE SCALE GENOMIC DNA]</scope>
    <source>
        <strain evidence="14 15">K1S02-6</strain>
    </source>
</reference>
<evidence type="ECO:0000259" key="13">
    <source>
        <dbReference type="SMART" id="SM00729"/>
    </source>
</evidence>
<feature type="binding site" evidence="11">
    <location>
        <position position="63"/>
    </location>
    <ligand>
        <name>[4Fe-4S] cluster</name>
        <dbReference type="ChEBI" id="CHEBI:49883"/>
        <note>4Fe-4S-S-AdoMet</note>
    </ligand>
</feature>
<feature type="binding site" evidence="10">
    <location>
        <position position="209"/>
    </location>
    <ligand>
        <name>S-adenosyl-L-methionine</name>
        <dbReference type="ChEBI" id="CHEBI:59789"/>
        <label>2</label>
    </ligand>
</feature>
<evidence type="ECO:0000313" key="15">
    <source>
        <dbReference type="Proteomes" id="UP000284021"/>
    </source>
</evidence>
<evidence type="ECO:0000313" key="14">
    <source>
        <dbReference type="EMBL" id="RJG08923.1"/>
    </source>
</evidence>
<evidence type="ECO:0000256" key="2">
    <source>
        <dbReference type="ARBA" id="ARBA00022485"/>
    </source>
</evidence>
<dbReference type="PANTHER" id="PTHR13932">
    <property type="entry name" value="COPROPORPHYRINIGEN III OXIDASE"/>
    <property type="match status" value="1"/>
</dbReference>
<dbReference type="GO" id="GO:0005737">
    <property type="term" value="C:cytoplasm"/>
    <property type="evidence" value="ECO:0007669"/>
    <property type="project" value="UniProtKB-SubCell"/>
</dbReference>
<feature type="binding site" evidence="10">
    <location>
        <position position="57"/>
    </location>
    <ligand>
        <name>S-adenosyl-L-methionine</name>
        <dbReference type="ChEBI" id="CHEBI:59789"/>
        <label>1</label>
    </ligand>
</feature>
<comment type="cofactor">
    <cofactor evidence="9 11">
        <name>[4Fe-4S] cluster</name>
        <dbReference type="ChEBI" id="CHEBI:49883"/>
    </cofactor>
    <text evidence="9 11">Binds 1 [4Fe-4S] cluster. The cluster is coordinated with 3 cysteines and an exchangeable S-adenosyl-L-methionine.</text>
</comment>
<comment type="caution">
    <text evidence="14">The sequence shown here is derived from an EMBL/GenBank/DDBJ whole genome shotgun (WGS) entry which is preliminary data.</text>
</comment>
<dbReference type="AlphaFoldDB" id="A0A418X980"/>
<sequence length="469" mass="53234">MLDFIRWDSKLIDRYDQADPNYSGYPEAIHFHRGIGSLDLLRALRSSRQAQLPLSLYVQLPFCGNRRSFGDDQDPTGERSNISSYLHRLECEINLISSHLGPRQWVQQFHLGGGVPGAAELRWLMSHLRKRFNWPNFDSGDYNIEIDPPHADWSTMGFLSEQGFNHVSIGVPDSDMTDMGAVAYFQSSAQIRSLIDAARTLHYRSVNVDLGFGRLWQTPASFARKVAAIIELQPDRLTVFDYAYPPQRYKLRRWVAAGGLSCREDKLVMRQHCIKELTAAGYRFIGMGQFVLPDDDLAIAQESGRLQRSCQGYTRHGRCDHVGLGVSAISQIGDLYVQNTSDLERYQEQLNMGQLATDRGLRCEAVDLVRREVIERLVCDFELDLRSIDDRYGLVFRDYFSASWPLLKQMDRDGLIVLGDDFISIPPAGRLLVGAVCKAFEHDTDAHSPKALRRSSADQRVAADRKLTQ</sequence>
<evidence type="ECO:0000256" key="10">
    <source>
        <dbReference type="PIRSR" id="PIRSR000167-1"/>
    </source>
</evidence>
<dbReference type="InterPro" id="IPR058240">
    <property type="entry name" value="rSAM_sf"/>
</dbReference>
<evidence type="ECO:0000256" key="4">
    <source>
        <dbReference type="ARBA" id="ARBA00022691"/>
    </source>
</evidence>
<dbReference type="InterPro" id="IPR004558">
    <property type="entry name" value="Coprogen_oxidase_HemN"/>
</dbReference>
<feature type="region of interest" description="Disordered" evidence="12">
    <location>
        <begin position="448"/>
        <end position="469"/>
    </location>
</feature>
<comment type="similarity">
    <text evidence="9">Belongs to the anaerobic coproporphyrinogen-III oxidase family.</text>
</comment>
<gene>
    <name evidence="14" type="primary">hemN</name>
    <name evidence="14" type="ORF">D3879_24055</name>
</gene>
<evidence type="ECO:0000256" key="8">
    <source>
        <dbReference type="ARBA" id="ARBA00023014"/>
    </source>
</evidence>
<name>A0A418X980_9PSED</name>
<dbReference type="OrthoDB" id="6937424at2"/>
<dbReference type="Proteomes" id="UP000284021">
    <property type="component" value="Unassembled WGS sequence"/>
</dbReference>
<comment type="catalytic activity">
    <reaction evidence="9">
        <text>coproporphyrinogen III + 2 S-adenosyl-L-methionine = protoporphyrinogen IX + 2 5'-deoxyadenosine + 2 L-methionine + 2 CO2</text>
        <dbReference type="Rhea" id="RHEA:15425"/>
        <dbReference type="ChEBI" id="CHEBI:16526"/>
        <dbReference type="ChEBI" id="CHEBI:17319"/>
        <dbReference type="ChEBI" id="CHEBI:57307"/>
        <dbReference type="ChEBI" id="CHEBI:57309"/>
        <dbReference type="ChEBI" id="CHEBI:57844"/>
        <dbReference type="ChEBI" id="CHEBI:59789"/>
        <dbReference type="EC" id="1.3.98.3"/>
    </reaction>
</comment>
<evidence type="ECO:0000256" key="11">
    <source>
        <dbReference type="PIRSR" id="PIRSR000167-2"/>
    </source>
</evidence>
<dbReference type="Gene3D" id="1.10.10.920">
    <property type="match status" value="1"/>
</dbReference>
<keyword evidence="2 9" id="KW-0004">4Fe-4S</keyword>
<dbReference type="SUPFAM" id="SSF102114">
    <property type="entry name" value="Radical SAM enzymes"/>
    <property type="match status" value="1"/>
</dbReference>
<evidence type="ECO:0000256" key="3">
    <source>
        <dbReference type="ARBA" id="ARBA00022490"/>
    </source>
</evidence>
<dbReference type="InterPro" id="IPR010723">
    <property type="entry name" value="HemN_C"/>
</dbReference>
<dbReference type="PIRSF" id="PIRSF000167">
    <property type="entry name" value="HemN"/>
    <property type="match status" value="1"/>
</dbReference>
<dbReference type="EC" id="1.3.98.3" evidence="9"/>
<dbReference type="GO" id="GO:0046872">
    <property type="term" value="F:metal ion binding"/>
    <property type="evidence" value="ECO:0007669"/>
    <property type="project" value="UniProtKB-KW"/>
</dbReference>
<evidence type="ECO:0000256" key="7">
    <source>
        <dbReference type="ARBA" id="ARBA00023004"/>
    </source>
</evidence>
<feature type="binding site" evidence="10">
    <location>
        <position position="145"/>
    </location>
    <ligand>
        <name>S-adenosyl-L-methionine</name>
        <dbReference type="ChEBI" id="CHEBI:59789"/>
        <label>1</label>
    </ligand>
</feature>
<evidence type="ECO:0000256" key="5">
    <source>
        <dbReference type="ARBA" id="ARBA00022723"/>
    </source>
</evidence>
<organism evidence="14 15">
    <name type="scientific">Pseudomonas cavernicola</name>
    <dbReference type="NCBI Taxonomy" id="2320866"/>
    <lineage>
        <taxon>Bacteria</taxon>
        <taxon>Pseudomonadati</taxon>
        <taxon>Pseudomonadota</taxon>
        <taxon>Gammaproteobacteria</taxon>
        <taxon>Pseudomonadales</taxon>
        <taxon>Pseudomonadaceae</taxon>
        <taxon>Pseudomonas</taxon>
    </lineage>
</organism>
<feature type="binding site" evidence="10">
    <location>
        <position position="243"/>
    </location>
    <ligand>
        <name>S-adenosyl-L-methionine</name>
        <dbReference type="ChEBI" id="CHEBI:59789"/>
        <label>2</label>
    </ligand>
</feature>
<comment type="pathway">
    <text evidence="9">Porphyrin-containing compound metabolism; protoporphyrin-IX biosynthesis; protoporphyrinogen-IX from coproporphyrinogen-III (AdoMet route): step 1/1.</text>
</comment>
<dbReference type="PANTHER" id="PTHR13932:SF6">
    <property type="entry name" value="OXYGEN-INDEPENDENT COPROPORPHYRINOGEN III OXIDASE"/>
    <property type="match status" value="1"/>
</dbReference>
<dbReference type="GO" id="GO:0051989">
    <property type="term" value="F:coproporphyrinogen dehydrogenase activity"/>
    <property type="evidence" value="ECO:0007669"/>
    <property type="project" value="UniProtKB-EC"/>
</dbReference>
<dbReference type="NCBIfam" id="TIGR00538">
    <property type="entry name" value="hemN"/>
    <property type="match status" value="1"/>
</dbReference>
<dbReference type="InterPro" id="IPR006638">
    <property type="entry name" value="Elp3/MiaA/NifB-like_rSAM"/>
</dbReference>
<dbReference type="UniPathway" id="UPA00251">
    <property type="reaction ID" value="UER00323"/>
</dbReference>
<keyword evidence="15" id="KW-1185">Reference proteome</keyword>
<keyword evidence="7 9" id="KW-0408">Iron</keyword>
<feature type="binding site" evidence="10">
    <location>
        <position position="329"/>
    </location>
    <ligand>
        <name>S-adenosyl-L-methionine</name>
        <dbReference type="ChEBI" id="CHEBI:59789"/>
        <label>1</label>
    </ligand>
</feature>
<dbReference type="RefSeq" id="WP_119956722.1">
    <property type="nucleotide sequence ID" value="NZ_QYUR01000008.1"/>
</dbReference>
<keyword evidence="9" id="KW-0627">Porphyrin biosynthesis</keyword>
<dbReference type="Pfam" id="PF06969">
    <property type="entry name" value="HemN_C"/>
    <property type="match status" value="1"/>
</dbReference>
<keyword evidence="5 9" id="KW-0479">Metal-binding</keyword>
<evidence type="ECO:0000256" key="9">
    <source>
        <dbReference type="PIRNR" id="PIRNR000167"/>
    </source>
</evidence>
<protein>
    <recommendedName>
        <fullName evidence="9">Coproporphyrinogen-III oxidase</fullName>
        <ecNumber evidence="9">1.3.98.3</ecNumber>
    </recommendedName>
</protein>
<dbReference type="SMART" id="SM00729">
    <property type="entry name" value="Elp3"/>
    <property type="match status" value="1"/>
</dbReference>